<evidence type="ECO:0000259" key="4">
    <source>
        <dbReference type="PROSITE" id="PS50102"/>
    </source>
</evidence>
<dbReference type="SMART" id="SM00360">
    <property type="entry name" value="RRM"/>
    <property type="match status" value="2"/>
</dbReference>
<dbReference type="InterPro" id="IPR035979">
    <property type="entry name" value="RBD_domain_sf"/>
</dbReference>
<dbReference type="FunFam" id="3.30.70.330:FF:000029">
    <property type="entry name" value="U2 small nuclear ribonucleoprotein B"/>
    <property type="match status" value="1"/>
</dbReference>
<dbReference type="Proteomes" id="UP000182444">
    <property type="component" value="Chromosome 1D"/>
</dbReference>
<dbReference type="VEuPathDB" id="FungiDB:YALI0_D21450g"/>
<dbReference type="PANTHER" id="PTHR10501">
    <property type="entry name" value="U1 SMALL NUCLEAR RIBONUCLEOPROTEIN A/U2 SMALL NUCLEAR RIBONUCLEOPROTEIN B"/>
    <property type="match status" value="1"/>
</dbReference>
<dbReference type="Gene3D" id="3.30.70.330">
    <property type="match status" value="2"/>
</dbReference>
<evidence type="ECO:0000256" key="1">
    <source>
        <dbReference type="ARBA" id="ARBA00022884"/>
    </source>
</evidence>
<reference evidence="5 7" key="1">
    <citation type="journal article" date="2016" name="PLoS ONE">
        <title>Sequence Assembly of Yarrowia lipolytica Strain W29/CLIB89 Shows Transposable Element Diversity.</title>
        <authorList>
            <person name="Magnan C."/>
            <person name="Yu J."/>
            <person name="Chang I."/>
            <person name="Jahn E."/>
            <person name="Kanomata Y."/>
            <person name="Wu J."/>
            <person name="Zeller M."/>
            <person name="Oakes M."/>
            <person name="Baldi P."/>
            <person name="Sandmeyer S."/>
        </authorList>
    </citation>
    <scope>NUCLEOTIDE SEQUENCE [LARGE SCALE GENOMIC DNA]</scope>
    <source>
        <strain evidence="5">CLIB89</strain>
        <strain evidence="7">CLIB89(W29)</strain>
    </source>
</reference>
<dbReference type="PROSITE" id="PS50102">
    <property type="entry name" value="RRM"/>
    <property type="match status" value="2"/>
</dbReference>
<proteinExistence type="predicted"/>
<evidence type="ECO:0000256" key="3">
    <source>
        <dbReference type="SAM" id="MobiDB-lite"/>
    </source>
</evidence>
<evidence type="ECO:0000313" key="6">
    <source>
        <dbReference type="EMBL" id="RDW24216.1"/>
    </source>
</evidence>
<dbReference type="OMA" id="VRMIPTK"/>
<dbReference type="RefSeq" id="XP_503112.1">
    <property type="nucleotide sequence ID" value="XM_503112.1"/>
</dbReference>
<dbReference type="SUPFAM" id="SSF54928">
    <property type="entry name" value="RNA-binding domain, RBD"/>
    <property type="match status" value="1"/>
</dbReference>
<dbReference type="eggNOG" id="KOG4206">
    <property type="taxonomic scope" value="Eukaryota"/>
</dbReference>
<dbReference type="EMBL" id="CP017556">
    <property type="protein sequence ID" value="AOW04415.1"/>
    <property type="molecule type" value="Genomic_DNA"/>
</dbReference>
<keyword evidence="1 2" id="KW-0694">RNA-binding</keyword>
<feature type="domain" description="RRM" evidence="4">
    <location>
        <begin position="8"/>
        <end position="90"/>
    </location>
</feature>
<evidence type="ECO:0000313" key="5">
    <source>
        <dbReference type="EMBL" id="AOW04415.1"/>
    </source>
</evidence>
<dbReference type="Proteomes" id="UP000256601">
    <property type="component" value="Unassembled WGS sequence"/>
</dbReference>
<organism evidence="5 7">
    <name type="scientific">Yarrowia lipolytica</name>
    <name type="common">Candida lipolytica</name>
    <dbReference type="NCBI Taxonomy" id="4952"/>
    <lineage>
        <taxon>Eukaryota</taxon>
        <taxon>Fungi</taxon>
        <taxon>Dikarya</taxon>
        <taxon>Ascomycota</taxon>
        <taxon>Saccharomycotina</taxon>
        <taxon>Dipodascomycetes</taxon>
        <taxon>Dipodascales</taxon>
        <taxon>Dipodascales incertae sedis</taxon>
        <taxon>Yarrowia</taxon>
    </lineage>
</organism>
<evidence type="ECO:0000313" key="8">
    <source>
        <dbReference type="Proteomes" id="UP000256601"/>
    </source>
</evidence>
<dbReference type="InterPro" id="IPR012677">
    <property type="entry name" value="Nucleotide-bd_a/b_plait_sf"/>
</dbReference>
<evidence type="ECO:0000313" key="7">
    <source>
        <dbReference type="Proteomes" id="UP000182444"/>
    </source>
</evidence>
<dbReference type="GO" id="GO:0003723">
    <property type="term" value="F:RNA binding"/>
    <property type="evidence" value="ECO:0007669"/>
    <property type="project" value="UniProtKB-UniRule"/>
</dbReference>
<dbReference type="VEuPathDB" id="FungiDB:YALI1_D27074g"/>
<feature type="domain" description="RRM" evidence="4">
    <location>
        <begin position="154"/>
        <end position="226"/>
    </location>
</feature>
<reference evidence="6 8" key="2">
    <citation type="submission" date="2018-07" db="EMBL/GenBank/DDBJ databases">
        <title>Draft Genome Assemblies for Five Robust Yarrowia lipolytica Strains Exhibiting High Lipid Production and Pentose Sugar Utilization and Sugar Alcohol Secretion from Undetoxified Lignocellulosic Biomass Hydrolysates.</title>
        <authorList>
            <consortium name="DOE Joint Genome Institute"/>
            <person name="Walker C."/>
            <person name="Ryu S."/>
            <person name="Na H."/>
            <person name="Zane M."/>
            <person name="LaButti K."/>
            <person name="Lipzen A."/>
            <person name="Haridas S."/>
            <person name="Barry K."/>
            <person name="Grigoriev I.V."/>
            <person name="Quarterman J."/>
            <person name="Slininger P."/>
            <person name="Dien B."/>
            <person name="Trinh C.T."/>
        </authorList>
    </citation>
    <scope>NUCLEOTIDE SEQUENCE [LARGE SCALE GENOMIC DNA]</scope>
    <source>
        <strain evidence="6 8">YB392</strain>
    </source>
</reference>
<feature type="compositionally biased region" description="Basic and acidic residues" evidence="3">
    <location>
        <begin position="118"/>
        <end position="132"/>
    </location>
</feature>
<dbReference type="EMBL" id="KZ859044">
    <property type="protein sequence ID" value="RDW24216.1"/>
    <property type="molecule type" value="Genomic_DNA"/>
</dbReference>
<protein>
    <recommendedName>
        <fullName evidence="4">RRM domain-containing protein</fullName>
    </recommendedName>
</protein>
<accession>A0A1H6Q074</accession>
<feature type="region of interest" description="Disordered" evidence="3">
    <location>
        <begin position="118"/>
        <end position="146"/>
    </location>
</feature>
<dbReference type="GeneID" id="2910768"/>
<name>A0A1H6Q074_YARLL</name>
<dbReference type="CDD" id="cd12247">
    <property type="entry name" value="RRM2_U1A_like"/>
    <property type="match status" value="1"/>
</dbReference>
<evidence type="ECO:0000256" key="2">
    <source>
        <dbReference type="PROSITE-ProRule" id="PRU00176"/>
    </source>
</evidence>
<dbReference type="Pfam" id="PF00076">
    <property type="entry name" value="RRM_1"/>
    <property type="match status" value="2"/>
</dbReference>
<gene>
    <name evidence="6" type="ORF">B0I71DRAFT_122338</name>
    <name evidence="5" type="ORF">YALI1_D27074g</name>
</gene>
<sequence length="226" mass="24603">MASIAPCETIYIRNINEKIKIPTLKTTLKEICKEYGDVLDVVAHGNLRLRGQAFVVFDSIDSAESAISALNSTKVDGLKGSVVEVTYAKSPSDATMAKKGDKELDAHVRARVAQKELKQLSDSNKRRAEPVRTAETPAKKAKTSTETTYNPVHKILLLQNLPKSASQDTVAALFSDLPGYVEVRLVPARQVGFAEFETEAQAVVAKEKSQGADIDGEKLIVSYAKK</sequence>
<dbReference type="OrthoDB" id="266020at2759"/>
<dbReference type="InterPro" id="IPR000504">
    <property type="entry name" value="RRM_dom"/>
</dbReference>
<dbReference type="KEGG" id="yli:2910768"/>
<dbReference type="AlphaFoldDB" id="A0A1H6Q074"/>